<dbReference type="EMBL" id="MHQM01000032">
    <property type="protein sequence ID" value="OHA03069.1"/>
    <property type="molecule type" value="Genomic_DNA"/>
</dbReference>
<reference evidence="1 2" key="1">
    <citation type="journal article" date="2016" name="Nat. Commun.">
        <title>Thousands of microbial genomes shed light on interconnected biogeochemical processes in an aquifer system.</title>
        <authorList>
            <person name="Anantharaman K."/>
            <person name="Brown C.T."/>
            <person name="Hug L.A."/>
            <person name="Sharon I."/>
            <person name="Castelle C.J."/>
            <person name="Probst A.J."/>
            <person name="Thomas B.C."/>
            <person name="Singh A."/>
            <person name="Wilkins M.J."/>
            <person name="Karaoz U."/>
            <person name="Brodie E.L."/>
            <person name="Williams K.H."/>
            <person name="Hubbard S.S."/>
            <person name="Banfield J.F."/>
        </authorList>
    </citation>
    <scope>NUCLEOTIDE SEQUENCE [LARGE SCALE GENOMIC DNA]</scope>
</reference>
<dbReference type="Pfam" id="PF08843">
    <property type="entry name" value="AbiEii"/>
    <property type="match status" value="1"/>
</dbReference>
<dbReference type="AlphaFoldDB" id="A0A1G2KXB3"/>
<evidence type="ECO:0008006" key="3">
    <source>
        <dbReference type="Google" id="ProtNLM"/>
    </source>
</evidence>
<evidence type="ECO:0000313" key="1">
    <source>
        <dbReference type="EMBL" id="OHA03069.1"/>
    </source>
</evidence>
<comment type="caution">
    <text evidence="1">The sequence shown here is derived from an EMBL/GenBank/DDBJ whole genome shotgun (WGS) entry which is preliminary data.</text>
</comment>
<dbReference type="STRING" id="1802274.A3J58_02750"/>
<accession>A0A1G2KXB3</accession>
<gene>
    <name evidence="1" type="ORF">A3J58_02750</name>
</gene>
<evidence type="ECO:0000313" key="2">
    <source>
        <dbReference type="Proteomes" id="UP000178510"/>
    </source>
</evidence>
<proteinExistence type="predicted"/>
<protein>
    <recommendedName>
        <fullName evidence="3">Nucleotidyl transferase AbiEii/AbiGii toxin family protein</fullName>
    </recommendedName>
</protein>
<dbReference type="InterPro" id="IPR014942">
    <property type="entry name" value="AbiEii"/>
</dbReference>
<organism evidence="1 2">
    <name type="scientific">Candidatus Sungbacteria bacterium RIFCSPHIGHO2_02_FULL_52_23</name>
    <dbReference type="NCBI Taxonomy" id="1802274"/>
    <lineage>
        <taxon>Bacteria</taxon>
        <taxon>Candidatus Sungiibacteriota</taxon>
    </lineage>
</organism>
<name>A0A1G2KXB3_9BACT</name>
<dbReference type="Proteomes" id="UP000178510">
    <property type="component" value="Unassembled WGS sequence"/>
</dbReference>
<sequence>MDADTSKNVALHFETVPEATRKAFEYLSQQQWLVEGRWYLAGGTALALHAGHRRSLDLDFFTPESNFLGADVLSHFDRNEDWQTEIDRKNTIYGELYGAKVSFIAYPFFISKQERIQYGSLRILGPHDIAVMKIIAISQCGKKRDFFDLYWIAQHLEPLEKTIRHLPEQYPSVAHDYHHILKALVYFEDAESDPEPEIFFDADWGTIKNFFESKIPIITNQLIG</sequence>